<dbReference type="PANTHER" id="PTHR43798">
    <property type="entry name" value="MONOACYLGLYCEROL LIPASE"/>
    <property type="match status" value="1"/>
</dbReference>
<dbReference type="NCBIfam" id="TIGR01250">
    <property type="entry name" value="pro_imino_pep_2"/>
    <property type="match status" value="1"/>
</dbReference>
<comment type="caution">
    <text evidence="4">The sequence shown here is derived from an EMBL/GenBank/DDBJ whole genome shotgun (WGS) entry which is preliminary data.</text>
</comment>
<dbReference type="InterPro" id="IPR002410">
    <property type="entry name" value="Peptidase_S33"/>
</dbReference>
<evidence type="ECO:0000259" key="3">
    <source>
        <dbReference type="Pfam" id="PF00561"/>
    </source>
</evidence>
<dbReference type="GO" id="GO:0016020">
    <property type="term" value="C:membrane"/>
    <property type="evidence" value="ECO:0007669"/>
    <property type="project" value="TreeGrafter"/>
</dbReference>
<gene>
    <name evidence="4" type="ORF">EUX98_g3367</name>
</gene>
<sequence length="309" mass="34489">MSTKEVQVPFVEGEIDFDVPAAGKPVKTHYWVYGDLKSGKTPLVGLHGGPGIPHAYMSVLSDLTTAHGIPVVLYDQIGCGLSTHLPEKKGDSSFWTVQLFVDELDNVLTKLEIKDNFDLYGHSWGGMLATSFAIRQPKGLKRLVLASSIGRIQDWVDAAMKLRGTLPQETQDILEKHEAADTTEDPEYEEAVKGYYAQFVIRVESDVMGQSFTDFLQDPTVYHTMLGPNEFTVIGTLKDFDVTSELHKIEVPTLLTSGRWDGAQDNVIRPLWTGIPKSKWVLFAESSHLPQLEERQRVMETVGYFLTTS</sequence>
<dbReference type="PRINTS" id="PR00111">
    <property type="entry name" value="ABHYDROLASE"/>
</dbReference>
<evidence type="ECO:0000256" key="1">
    <source>
        <dbReference type="ARBA" id="ARBA00010088"/>
    </source>
</evidence>
<dbReference type="Gene3D" id="3.40.50.1820">
    <property type="entry name" value="alpha/beta hydrolase"/>
    <property type="match status" value="1"/>
</dbReference>
<proteinExistence type="inferred from homology"/>
<feature type="domain" description="AB hydrolase-1" evidence="3">
    <location>
        <begin position="42"/>
        <end position="294"/>
    </location>
</feature>
<evidence type="ECO:0000256" key="2">
    <source>
        <dbReference type="ARBA" id="ARBA00022801"/>
    </source>
</evidence>
<evidence type="ECO:0000313" key="5">
    <source>
        <dbReference type="Proteomes" id="UP000308730"/>
    </source>
</evidence>
<dbReference type="GO" id="GO:0006508">
    <property type="term" value="P:proteolysis"/>
    <property type="evidence" value="ECO:0007669"/>
    <property type="project" value="InterPro"/>
</dbReference>
<organism evidence="4 5">
    <name type="scientific">Antrodiella citrinella</name>
    <dbReference type="NCBI Taxonomy" id="2447956"/>
    <lineage>
        <taxon>Eukaryota</taxon>
        <taxon>Fungi</taxon>
        <taxon>Dikarya</taxon>
        <taxon>Basidiomycota</taxon>
        <taxon>Agaricomycotina</taxon>
        <taxon>Agaricomycetes</taxon>
        <taxon>Polyporales</taxon>
        <taxon>Steccherinaceae</taxon>
        <taxon>Antrodiella</taxon>
    </lineage>
</organism>
<evidence type="ECO:0000313" key="4">
    <source>
        <dbReference type="EMBL" id="THH30818.1"/>
    </source>
</evidence>
<dbReference type="InterPro" id="IPR005945">
    <property type="entry name" value="Pro_imino_pep"/>
</dbReference>
<accession>A0A4S4MZ74</accession>
<comment type="similarity">
    <text evidence="1">Belongs to the peptidase S33 family.</text>
</comment>
<dbReference type="InterPro" id="IPR050266">
    <property type="entry name" value="AB_hydrolase_sf"/>
</dbReference>
<dbReference type="Pfam" id="PF00561">
    <property type="entry name" value="Abhydrolase_1"/>
    <property type="match status" value="1"/>
</dbReference>
<dbReference type="SUPFAM" id="SSF53474">
    <property type="entry name" value="alpha/beta-Hydrolases"/>
    <property type="match status" value="1"/>
</dbReference>
<dbReference type="AlphaFoldDB" id="A0A4S4MZ74"/>
<name>A0A4S4MZ74_9APHY</name>
<dbReference type="InterPro" id="IPR029058">
    <property type="entry name" value="AB_hydrolase_fold"/>
</dbReference>
<dbReference type="Proteomes" id="UP000308730">
    <property type="component" value="Unassembled WGS sequence"/>
</dbReference>
<dbReference type="PRINTS" id="PR00793">
    <property type="entry name" value="PROAMNOPTASE"/>
</dbReference>
<dbReference type="PANTHER" id="PTHR43798:SF33">
    <property type="entry name" value="HYDROLASE, PUTATIVE (AFU_ORTHOLOGUE AFUA_2G14860)-RELATED"/>
    <property type="match status" value="1"/>
</dbReference>
<keyword evidence="2" id="KW-0378">Hydrolase</keyword>
<keyword evidence="5" id="KW-1185">Reference proteome</keyword>
<dbReference type="EMBL" id="SGPM01000067">
    <property type="protein sequence ID" value="THH30818.1"/>
    <property type="molecule type" value="Genomic_DNA"/>
</dbReference>
<dbReference type="InterPro" id="IPR000073">
    <property type="entry name" value="AB_hydrolase_1"/>
</dbReference>
<dbReference type="OrthoDB" id="190201at2759"/>
<reference evidence="4 5" key="1">
    <citation type="submission" date="2019-02" db="EMBL/GenBank/DDBJ databases">
        <title>Genome sequencing of the rare red list fungi Antrodiella citrinella (Flaviporus citrinellus).</title>
        <authorList>
            <person name="Buettner E."/>
            <person name="Kellner H."/>
        </authorList>
    </citation>
    <scope>NUCLEOTIDE SEQUENCE [LARGE SCALE GENOMIC DNA]</scope>
    <source>
        <strain evidence="4 5">DSM 108506</strain>
    </source>
</reference>
<protein>
    <recommendedName>
        <fullName evidence="3">AB hydrolase-1 domain-containing protein</fullName>
    </recommendedName>
</protein>
<dbReference type="GO" id="GO:0008233">
    <property type="term" value="F:peptidase activity"/>
    <property type="evidence" value="ECO:0007669"/>
    <property type="project" value="InterPro"/>
</dbReference>
<dbReference type="PIRSF" id="PIRSF005539">
    <property type="entry name" value="Pept_S33_TRI_F1"/>
    <property type="match status" value="1"/>
</dbReference>